<dbReference type="EC" id="1.6.5.-" evidence="2"/>
<keyword evidence="1" id="KW-1133">Transmembrane helix</keyword>
<dbReference type="RefSeq" id="WP_059056156.1">
    <property type="nucleotide sequence ID" value="NZ_CEML01000002.1"/>
</dbReference>
<keyword evidence="1" id="KW-0812">Transmembrane</keyword>
<evidence type="ECO:0000313" key="3">
    <source>
        <dbReference type="Proteomes" id="UP000066737"/>
    </source>
</evidence>
<name>A0A0U5H353_9EURY</name>
<proteinExistence type="predicted"/>
<dbReference type="GeneID" id="26658342"/>
<evidence type="ECO:0000256" key="1">
    <source>
        <dbReference type="SAM" id="Phobius"/>
    </source>
</evidence>
<dbReference type="EMBL" id="LN831302">
    <property type="protein sequence ID" value="CQH50811.1"/>
    <property type="molecule type" value="Genomic_DNA"/>
</dbReference>
<reference evidence="3" key="1">
    <citation type="journal article" date="2016" name="Environ. Microbiol.">
        <title>The complete genome of a viable archaeum isolated from 123-million-year-old rock salt.</title>
        <authorList>
            <person name="Jaakkola S.T."/>
            <person name="Pfeiffer F."/>
            <person name="Ravantti J.J."/>
            <person name="Guo Q."/>
            <person name="Liu Y."/>
            <person name="Chen X."/>
            <person name="Ma H."/>
            <person name="Yang C."/>
            <person name="Oksanen H.M."/>
            <person name="Bamford D.H."/>
        </authorList>
    </citation>
    <scope>NUCLEOTIDE SEQUENCE</scope>
    <source>
        <strain evidence="3">JI20-1</strain>
    </source>
</reference>
<keyword evidence="3" id="KW-1185">Reference proteome</keyword>
<dbReference type="STRING" id="1407499.HHUB_1663"/>
<accession>A0A0U5H353</accession>
<protein>
    <submittedName>
        <fullName evidence="2">NADH dehydrogenase-like complex subunit J2</fullName>
        <ecNumber evidence="2">1.6.5.-</ecNumber>
    </submittedName>
</protein>
<feature type="transmembrane region" description="Helical" evidence="1">
    <location>
        <begin position="71"/>
        <end position="94"/>
    </location>
</feature>
<dbReference type="AlphaFoldDB" id="A0A0U5H353"/>
<evidence type="ECO:0000313" key="2">
    <source>
        <dbReference type="EMBL" id="CQH50811.1"/>
    </source>
</evidence>
<gene>
    <name evidence="2" type="primary">nuoJ2</name>
    <name evidence="2" type="ORF">HHUB_1663</name>
</gene>
<dbReference type="Proteomes" id="UP000066737">
    <property type="component" value="Chromosome I"/>
</dbReference>
<organism evidence="2 3">
    <name type="scientific">Halobacterium hubeiense</name>
    <dbReference type="NCBI Taxonomy" id="1407499"/>
    <lineage>
        <taxon>Archaea</taxon>
        <taxon>Methanobacteriati</taxon>
        <taxon>Methanobacteriota</taxon>
        <taxon>Stenosarchaea group</taxon>
        <taxon>Halobacteria</taxon>
        <taxon>Halobacteriales</taxon>
        <taxon>Halobacteriaceae</taxon>
        <taxon>Halobacterium</taxon>
    </lineage>
</organism>
<dbReference type="GO" id="GO:0016491">
    <property type="term" value="F:oxidoreductase activity"/>
    <property type="evidence" value="ECO:0007669"/>
    <property type="project" value="UniProtKB-KW"/>
</dbReference>
<feature type="transmembrane region" description="Helical" evidence="1">
    <location>
        <begin position="12"/>
        <end position="33"/>
    </location>
</feature>
<sequence length="104" mass="10525">MTTRPRLRDPSTFVTGIVAVALFAVLAAVFLGAGFEGAVGFAGDANVTATIGYALMGLMDVATENTVASESFLAAFIIVALLLDAALEGSVLLASRDNEGGDGE</sequence>
<keyword evidence="1" id="KW-0472">Membrane</keyword>
<keyword evidence="2" id="KW-0560">Oxidoreductase</keyword>
<dbReference type="KEGG" id="hhb:Hhub_1663"/>